<accession>A0A889IQD0</accession>
<reference evidence="4" key="1">
    <citation type="submission" date="2021-01" db="EMBL/GenBank/DDBJ databases">
        <authorList>
            <person name="Ben Porat S."/>
            <person name="Alkalay-Oren S."/>
            <person name="Coppenhagen-Glazer S."/>
            <person name="Hazan R."/>
        </authorList>
    </citation>
    <scope>NUCLEOTIDE SEQUENCE</scope>
</reference>
<proteinExistence type="predicted"/>
<evidence type="ECO:0000256" key="1">
    <source>
        <dbReference type="ARBA" id="ARBA00004328"/>
    </source>
</evidence>
<dbReference type="GeneID" id="77947849"/>
<keyword evidence="2" id="KW-0946">Virion</keyword>
<comment type="subcellular location">
    <subcellularLocation>
        <location evidence="1">Virion</location>
    </subcellularLocation>
</comment>
<dbReference type="RefSeq" id="YP_010671595.1">
    <property type="nucleotide sequence ID" value="NC_070969.1"/>
</dbReference>
<evidence type="ECO:0000313" key="5">
    <source>
        <dbReference type="Proteomes" id="UP000610026"/>
    </source>
</evidence>
<dbReference type="InterPro" id="IPR030392">
    <property type="entry name" value="S74_ICA"/>
</dbReference>
<evidence type="ECO:0000256" key="2">
    <source>
        <dbReference type="ARBA" id="ARBA00022732"/>
    </source>
</evidence>
<dbReference type="Proteomes" id="UP000610026">
    <property type="component" value="Segment"/>
</dbReference>
<dbReference type="Pfam" id="PF13884">
    <property type="entry name" value="Peptidase_S74"/>
    <property type="match status" value="1"/>
</dbReference>
<evidence type="ECO:0000313" key="4">
    <source>
        <dbReference type="EMBL" id="QRE00582.1"/>
    </source>
</evidence>
<dbReference type="EMBL" id="MW460249">
    <property type="protein sequence ID" value="QRE00582.1"/>
    <property type="molecule type" value="Genomic_DNA"/>
</dbReference>
<sequence length="493" mass="52112">MGGGKGKSKAPAPDPNIGLAAMKQAEIAGQWLDFAREQFGVANERQQGIDDLAKRVTEQQLAAQDQASKWAAEDREIQQGYRNKYDQWAEQDRATGQKTRDELNQIAKDAISTGKGYEEAFNKQASDQFAFAKEQQDRYRDTFQPVEDRFAQDAMTWDSADRQNQMAAQAKADVVGNAAAAQQQSQRQMSAMGVNPNSGRFGASNRASNLNTALAAAGAQNQARDTVRQQGLALRGQAVGIGQNVAQMGQQAQGLGMQATSAAHTANQSGTQQALQAKNMGLAASGIGNTAAQLGMGNQGGGYQGLGLGVNAGSAAMGNKLGANSAWQNGLGIMTSGFGGAMQGYGSQASILNQQYANQLNAWNAQQQANAQGTAGLWSGLGTVAGLGMMAFSSKELKEDKAPVEGALDAVNAMPVEEWSYKEGVADEGRHIGPYAEDFQAATGMGDGKTINLIDAVGVNMKAVQELDQKVEKLARSIGKRPQARRSERRAQA</sequence>
<protein>
    <recommendedName>
        <fullName evidence="3">Peptidase S74 domain-containing protein</fullName>
    </recommendedName>
</protein>
<dbReference type="GO" id="GO:0098015">
    <property type="term" value="C:virus tail"/>
    <property type="evidence" value="ECO:0007669"/>
    <property type="project" value="UniProtKB-KW"/>
</dbReference>
<dbReference type="KEGG" id="vg:77947849"/>
<evidence type="ECO:0000259" key="3">
    <source>
        <dbReference type="Pfam" id="PF13884"/>
    </source>
</evidence>
<organism evidence="4 5">
    <name type="scientific">Pseudomonas phage Itty13</name>
    <dbReference type="NCBI Taxonomy" id="2805750"/>
    <lineage>
        <taxon>Viruses</taxon>
        <taxon>Duplodnaviria</taxon>
        <taxon>Heunggongvirae</taxon>
        <taxon>Uroviricota</taxon>
        <taxon>Caudoviricetes</taxon>
        <taxon>Ittyvirus</taxon>
        <taxon>Ittyvirus itty13</taxon>
    </lineage>
</organism>
<keyword evidence="2" id="KW-1227">Viral tail protein</keyword>
<name>A0A889IQD0_9CAUD</name>
<feature type="domain" description="Peptidase S74" evidence="3">
    <location>
        <begin position="393"/>
        <end position="442"/>
    </location>
</feature>
<keyword evidence="5" id="KW-1185">Reference proteome</keyword>